<gene>
    <name evidence="2" type="ORF">GCM10010218_36130</name>
</gene>
<evidence type="ECO:0000313" key="3">
    <source>
        <dbReference type="Proteomes" id="UP000638313"/>
    </source>
</evidence>
<reference evidence="2" key="2">
    <citation type="submission" date="2020-09" db="EMBL/GenBank/DDBJ databases">
        <authorList>
            <person name="Sun Q."/>
            <person name="Ohkuma M."/>
        </authorList>
    </citation>
    <scope>NUCLEOTIDE SEQUENCE</scope>
    <source>
        <strain evidence="2">JCM 4059</strain>
    </source>
</reference>
<comment type="caution">
    <text evidence="2">The sequence shown here is derived from an EMBL/GenBank/DDBJ whole genome shotgun (WGS) entry which is preliminary data.</text>
</comment>
<evidence type="ECO:0000256" key="1">
    <source>
        <dbReference type="SAM" id="MobiDB-lite"/>
    </source>
</evidence>
<reference evidence="2" key="1">
    <citation type="journal article" date="2014" name="Int. J. Syst. Evol. Microbiol.">
        <title>Complete genome sequence of Corynebacterium casei LMG S-19264T (=DSM 44701T), isolated from a smear-ripened cheese.</title>
        <authorList>
            <consortium name="US DOE Joint Genome Institute (JGI-PGF)"/>
            <person name="Walter F."/>
            <person name="Albersmeier A."/>
            <person name="Kalinowski J."/>
            <person name="Ruckert C."/>
        </authorList>
    </citation>
    <scope>NUCLEOTIDE SEQUENCE</scope>
    <source>
        <strain evidence="2">JCM 4059</strain>
    </source>
</reference>
<sequence length="113" mass="11766">MNFGGGDCTAPAAEGRTAAAVPQATAAASATRIRLPVRLPFRLLRRSMIPPDAVRSRCSRAAANSAPPPGVNEEGPPPAAVTPVAGRRGGRHRRAVRGARHTSAWFRRTPAPG</sequence>
<dbReference type="AlphaFoldDB" id="A0A919B5H4"/>
<proteinExistence type="predicted"/>
<evidence type="ECO:0000313" key="2">
    <source>
        <dbReference type="EMBL" id="GHF51355.1"/>
    </source>
</evidence>
<feature type="compositionally biased region" description="Pro residues" evidence="1">
    <location>
        <begin position="66"/>
        <end position="80"/>
    </location>
</feature>
<feature type="region of interest" description="Disordered" evidence="1">
    <location>
        <begin position="59"/>
        <end position="113"/>
    </location>
</feature>
<accession>A0A919B5H4</accession>
<protein>
    <submittedName>
        <fullName evidence="2">Uncharacterized protein</fullName>
    </submittedName>
</protein>
<feature type="compositionally biased region" description="Basic residues" evidence="1">
    <location>
        <begin position="88"/>
        <end position="100"/>
    </location>
</feature>
<dbReference type="EMBL" id="BNBD01000006">
    <property type="protein sequence ID" value="GHF51355.1"/>
    <property type="molecule type" value="Genomic_DNA"/>
</dbReference>
<organism evidence="2 3">
    <name type="scientific">Streptomyces mashuensis</name>
    <dbReference type="NCBI Taxonomy" id="33904"/>
    <lineage>
        <taxon>Bacteria</taxon>
        <taxon>Bacillati</taxon>
        <taxon>Actinomycetota</taxon>
        <taxon>Actinomycetes</taxon>
        <taxon>Kitasatosporales</taxon>
        <taxon>Streptomycetaceae</taxon>
        <taxon>Streptomyces</taxon>
    </lineage>
</organism>
<dbReference type="Proteomes" id="UP000638313">
    <property type="component" value="Unassembled WGS sequence"/>
</dbReference>
<keyword evidence="3" id="KW-1185">Reference proteome</keyword>
<name>A0A919B5H4_9ACTN</name>